<evidence type="ECO:0000313" key="2">
    <source>
        <dbReference type="Proteomes" id="UP000603457"/>
    </source>
</evidence>
<dbReference type="Proteomes" id="UP000603457">
    <property type="component" value="Unassembled WGS sequence"/>
</dbReference>
<keyword evidence="2" id="KW-1185">Reference proteome</keyword>
<name>A0ABR8G1X5_9NOSO</name>
<protein>
    <submittedName>
        <fullName evidence="1">Uncharacterized protein</fullName>
    </submittedName>
</protein>
<reference evidence="1 2" key="1">
    <citation type="journal article" date="2020" name="ISME J.">
        <title>Comparative genomics reveals insights into cyanobacterial evolution and habitat adaptation.</title>
        <authorList>
            <person name="Chen M.Y."/>
            <person name="Teng W.K."/>
            <person name="Zhao L."/>
            <person name="Hu C.X."/>
            <person name="Zhou Y.K."/>
            <person name="Han B.P."/>
            <person name="Song L.R."/>
            <person name="Shu W.S."/>
        </authorList>
    </citation>
    <scope>NUCLEOTIDE SEQUENCE [LARGE SCALE GENOMIC DNA]</scope>
    <source>
        <strain evidence="1 2">FACHB-130</strain>
    </source>
</reference>
<sequence length="46" mass="5432">MPQKLDDITLKATDEQPEILQQDCQLPHQTTDIYTYFFKIGNQRCC</sequence>
<organism evidence="1 2">
    <name type="scientific">Nostoc spongiaeforme FACHB-130</name>
    <dbReference type="NCBI Taxonomy" id="1357510"/>
    <lineage>
        <taxon>Bacteria</taxon>
        <taxon>Bacillati</taxon>
        <taxon>Cyanobacteriota</taxon>
        <taxon>Cyanophyceae</taxon>
        <taxon>Nostocales</taxon>
        <taxon>Nostocaceae</taxon>
        <taxon>Nostoc</taxon>
    </lineage>
</organism>
<comment type="caution">
    <text evidence="1">The sequence shown here is derived from an EMBL/GenBank/DDBJ whole genome shotgun (WGS) entry which is preliminary data.</text>
</comment>
<gene>
    <name evidence="1" type="ORF">H6G74_23385</name>
</gene>
<dbReference type="EMBL" id="JACJTB010000039">
    <property type="protein sequence ID" value="MBD2597244.1"/>
    <property type="molecule type" value="Genomic_DNA"/>
</dbReference>
<accession>A0ABR8G1X5</accession>
<evidence type="ECO:0000313" key="1">
    <source>
        <dbReference type="EMBL" id="MBD2597244.1"/>
    </source>
</evidence>
<proteinExistence type="predicted"/>
<dbReference type="RefSeq" id="WP_190969919.1">
    <property type="nucleotide sequence ID" value="NZ_JACJTB010000039.1"/>
</dbReference>